<dbReference type="AlphaFoldDB" id="A0A068T1P2"/>
<evidence type="ECO:0000313" key="3">
    <source>
        <dbReference type="Proteomes" id="UP000028181"/>
    </source>
</evidence>
<dbReference type="InterPro" id="IPR050266">
    <property type="entry name" value="AB_hydrolase_sf"/>
</dbReference>
<dbReference type="PATRIC" id="fig|1028800.3.peg.5340"/>
<evidence type="ECO:0000313" key="2">
    <source>
        <dbReference type="EMBL" id="CDN51390.1"/>
    </source>
</evidence>
<dbReference type="InterPro" id="IPR000073">
    <property type="entry name" value="AB_hydrolase_1"/>
</dbReference>
<proteinExistence type="predicted"/>
<dbReference type="eggNOG" id="COG0596">
    <property type="taxonomic scope" value="Bacteria"/>
</dbReference>
<organism evidence="2 3">
    <name type="scientific">Neorhizobium galegae bv. orientalis str. HAMBI 540</name>
    <dbReference type="NCBI Taxonomy" id="1028800"/>
    <lineage>
        <taxon>Bacteria</taxon>
        <taxon>Pseudomonadati</taxon>
        <taxon>Pseudomonadota</taxon>
        <taxon>Alphaproteobacteria</taxon>
        <taxon>Hyphomicrobiales</taxon>
        <taxon>Rhizobiaceae</taxon>
        <taxon>Rhizobium/Agrobacterium group</taxon>
        <taxon>Neorhizobium</taxon>
    </lineage>
</organism>
<dbReference type="HOGENOM" id="CLU_1049001_0_0_5"/>
<dbReference type="Pfam" id="PF00561">
    <property type="entry name" value="Abhydrolase_1"/>
    <property type="match status" value="1"/>
</dbReference>
<dbReference type="RefSeq" id="WP_051909804.1">
    <property type="nucleotide sequence ID" value="NZ_HG938354.1"/>
</dbReference>
<dbReference type="GO" id="GO:0016020">
    <property type="term" value="C:membrane"/>
    <property type="evidence" value="ECO:0007669"/>
    <property type="project" value="TreeGrafter"/>
</dbReference>
<reference evidence="3" key="1">
    <citation type="journal article" date="2014" name="BMC Genomics">
        <title>Genome sequencing of two Neorhizobium galegae strains reveals a noeT gene responsible for the unusual acetylation of the nodulation factors.</title>
        <authorList>
            <person name="Osterman J."/>
            <person name="Marsh J."/>
            <person name="Laine P.K."/>
            <person name="Zeng Z."/>
            <person name="Alatalo E."/>
            <person name="Sullivan J.T."/>
            <person name="Young J.P."/>
            <person name="Thomas-Oates J."/>
            <person name="Paulin L."/>
            <person name="Lindstrom K."/>
        </authorList>
    </citation>
    <scope>NUCLEOTIDE SEQUENCE [LARGE SCALE GENOMIC DNA]</scope>
    <source>
        <strain evidence="3">HAMBI 540</strain>
    </source>
</reference>
<feature type="domain" description="AB hydrolase-1" evidence="1">
    <location>
        <begin position="26"/>
        <end position="128"/>
    </location>
</feature>
<evidence type="ECO:0000259" key="1">
    <source>
        <dbReference type="Pfam" id="PF00561"/>
    </source>
</evidence>
<dbReference type="GeneID" id="25391845"/>
<name>A0A068T1P2_NEOGA</name>
<dbReference type="SUPFAM" id="SSF53474">
    <property type="entry name" value="alpha/beta-Hydrolases"/>
    <property type="match status" value="1"/>
</dbReference>
<dbReference type="PRINTS" id="PR00111">
    <property type="entry name" value="ABHYDROLASE"/>
</dbReference>
<dbReference type="PANTHER" id="PTHR43798:SF33">
    <property type="entry name" value="HYDROLASE, PUTATIVE (AFU_ORTHOLOGUE AFUA_2G14860)-RELATED"/>
    <property type="match status" value="1"/>
</dbReference>
<dbReference type="OrthoDB" id="9785847at2"/>
<dbReference type="InterPro" id="IPR029058">
    <property type="entry name" value="AB_hydrolase_fold"/>
</dbReference>
<gene>
    <name evidence="2" type="primary">rsbQ</name>
    <name evidence="2" type="ORF">RG540_PA07140</name>
</gene>
<dbReference type="Gene3D" id="3.40.50.1820">
    <property type="entry name" value="alpha/beta hydrolase"/>
    <property type="match status" value="1"/>
</dbReference>
<dbReference type="EMBL" id="HG938354">
    <property type="protein sequence ID" value="CDN51390.1"/>
    <property type="molecule type" value="Genomic_DNA"/>
</dbReference>
<geneLocation type="plasmid" evidence="3">
    <name>II</name>
</geneLocation>
<accession>A0A068T1P2</accession>
<protein>
    <submittedName>
        <fullName evidence="2">Sigma factor sigB regulation protein RsbQ</fullName>
    </submittedName>
</protein>
<dbReference type="Proteomes" id="UP000028181">
    <property type="component" value="Plasmid pHAMBI540a"/>
</dbReference>
<keyword evidence="3" id="KW-1185">Reference proteome</keyword>
<dbReference type="KEGG" id="ngg:RG540_PA07140"/>
<sequence>MNNLHLLDAPFGGQVGYRTLGTAGDWLVLIHGWCGSAGHWDIIGPELARDFRVLVLSHPGFGGTAPPPASGQTITAMGAAVALVLGHLDISGAILVGHSMGGPISTETAITAPQRVAAVIGLDTLSDRDYYGRVPDEEIRRRHEEFQMDYPARMRAMVDMIVHPTTAEAVRAQINDGMLAAAPGDFALDIKDDLFAWNAEDRWPLVTCPKMLLNSPYVARLAHPDPMPCFAATPIATYDSGHFPMVEAPSMIVDKIRSCIASLVY</sequence>
<dbReference type="PANTHER" id="PTHR43798">
    <property type="entry name" value="MONOACYLGLYCEROL LIPASE"/>
    <property type="match status" value="1"/>
</dbReference>
<keyword evidence="2" id="KW-0614">Plasmid</keyword>